<dbReference type="Proteomes" id="UP000318126">
    <property type="component" value="Unassembled WGS sequence"/>
</dbReference>
<comment type="caution">
    <text evidence="2">The sequence shown here is derived from an EMBL/GenBank/DDBJ whole genome shotgun (WGS) entry which is preliminary data.</text>
</comment>
<feature type="transmembrane region" description="Helical" evidence="1">
    <location>
        <begin position="6"/>
        <end position="36"/>
    </location>
</feature>
<feature type="transmembrane region" description="Helical" evidence="1">
    <location>
        <begin position="135"/>
        <end position="159"/>
    </location>
</feature>
<sequence length="169" mass="19370">MKRFWIINLVLFQLCWFVSAGFTDIARPILVVIIMIHFVLSPTPKNDLRLLLLVPLGIAVDKVLIEFNLFLVPSSVFPFWLALLWCIFVISFNHSLRWLMDLRLPFIALIGAIAGPMSYRLGVEMGALQLGWNSINALLFLSLVWGLLLPTLAVCFRYITRPRLNEREA</sequence>
<dbReference type="RefSeq" id="WP_144042586.1">
    <property type="nucleotide sequence ID" value="NZ_BMPL01000048.1"/>
</dbReference>
<evidence type="ECO:0000256" key="1">
    <source>
        <dbReference type="SAM" id="Phobius"/>
    </source>
</evidence>
<name>A0A553JGT2_SHEHA</name>
<keyword evidence="1" id="KW-0472">Membrane</keyword>
<organism evidence="2 3">
    <name type="scientific">Shewanella hanedai</name>
    <name type="common">Alteromonas hanedai</name>
    <dbReference type="NCBI Taxonomy" id="25"/>
    <lineage>
        <taxon>Bacteria</taxon>
        <taxon>Pseudomonadati</taxon>
        <taxon>Pseudomonadota</taxon>
        <taxon>Gammaproteobacteria</taxon>
        <taxon>Alteromonadales</taxon>
        <taxon>Shewanellaceae</taxon>
        <taxon>Shewanella</taxon>
    </lineage>
</organism>
<feature type="transmembrane region" description="Helical" evidence="1">
    <location>
        <begin position="71"/>
        <end position="92"/>
    </location>
</feature>
<evidence type="ECO:0000313" key="2">
    <source>
        <dbReference type="EMBL" id="TRY11655.1"/>
    </source>
</evidence>
<dbReference type="OrthoDB" id="6522758at2"/>
<reference evidence="3" key="1">
    <citation type="submission" date="2019-07" db="EMBL/GenBank/DDBJ databases">
        <title>Shewanella sp. YLB-08 draft genomic sequence.</title>
        <authorList>
            <person name="Yu L."/>
        </authorList>
    </citation>
    <scope>NUCLEOTIDE SEQUENCE [LARGE SCALE GENOMIC DNA]</scope>
    <source>
        <strain evidence="3">JCM 20706</strain>
    </source>
</reference>
<gene>
    <name evidence="2" type="ORF">FN961_23520</name>
</gene>
<accession>A0A553JGT2</accession>
<dbReference type="EMBL" id="VKGK01000045">
    <property type="protein sequence ID" value="TRY11655.1"/>
    <property type="molecule type" value="Genomic_DNA"/>
</dbReference>
<dbReference type="Pfam" id="PF11086">
    <property type="entry name" value="DUF2878"/>
    <property type="match status" value="1"/>
</dbReference>
<protein>
    <submittedName>
        <fullName evidence="2">DUF2878 domain-containing protein</fullName>
    </submittedName>
</protein>
<keyword evidence="1" id="KW-1133">Transmembrane helix</keyword>
<proteinExistence type="predicted"/>
<dbReference type="AlphaFoldDB" id="A0A553JGT2"/>
<dbReference type="InterPro" id="IPR021306">
    <property type="entry name" value="DUF2878"/>
</dbReference>
<keyword evidence="3" id="KW-1185">Reference proteome</keyword>
<evidence type="ECO:0000313" key="3">
    <source>
        <dbReference type="Proteomes" id="UP000318126"/>
    </source>
</evidence>
<keyword evidence="1" id="KW-0812">Transmembrane</keyword>
<feature type="transmembrane region" description="Helical" evidence="1">
    <location>
        <begin position="104"/>
        <end position="123"/>
    </location>
</feature>